<feature type="region of interest" description="Disordered" evidence="1">
    <location>
        <begin position="61"/>
        <end position="80"/>
    </location>
</feature>
<reference evidence="2 3" key="1">
    <citation type="submission" date="2019-06" db="EMBL/GenBank/DDBJ databases">
        <title>Sequencing the genomes of 1000 actinobacteria strains.</title>
        <authorList>
            <person name="Klenk H.-P."/>
        </authorList>
    </citation>
    <scope>NUCLEOTIDE SEQUENCE [LARGE SCALE GENOMIC DNA]</scope>
    <source>
        <strain evidence="2 3">DSM 43186</strain>
    </source>
</reference>
<keyword evidence="3" id="KW-1185">Reference proteome</keyword>
<protein>
    <submittedName>
        <fullName evidence="2">Uncharacterized protein</fullName>
    </submittedName>
</protein>
<organism evidence="2 3">
    <name type="scientific">Thermopolyspora flexuosa</name>
    <dbReference type="NCBI Taxonomy" id="103836"/>
    <lineage>
        <taxon>Bacteria</taxon>
        <taxon>Bacillati</taxon>
        <taxon>Actinomycetota</taxon>
        <taxon>Actinomycetes</taxon>
        <taxon>Streptosporangiales</taxon>
        <taxon>Streptosporangiaceae</taxon>
        <taxon>Thermopolyspora</taxon>
    </lineage>
</organism>
<sequence length="80" mass="8244">MTVIAIVLAGLAVLLVMLLVVADPVLLSRINGEPAEGGSGRHLSTHPELRRPAASPFAAAVHVPGPRAPHPSETRRTAGV</sequence>
<dbReference type="AlphaFoldDB" id="A0A543ISV0"/>
<dbReference type="RefSeq" id="WP_142257914.1">
    <property type="nucleotide sequence ID" value="NZ_BMPV01000004.1"/>
</dbReference>
<dbReference type="Proteomes" id="UP000319213">
    <property type="component" value="Unassembled WGS sequence"/>
</dbReference>
<comment type="caution">
    <text evidence="2">The sequence shown here is derived from an EMBL/GenBank/DDBJ whole genome shotgun (WGS) entry which is preliminary data.</text>
</comment>
<gene>
    <name evidence="2" type="ORF">FHX40_0279</name>
</gene>
<proteinExistence type="predicted"/>
<name>A0A543ISV0_9ACTN</name>
<accession>A0A543ISV0</accession>
<evidence type="ECO:0000256" key="1">
    <source>
        <dbReference type="SAM" id="MobiDB-lite"/>
    </source>
</evidence>
<feature type="compositionally biased region" description="Basic and acidic residues" evidence="1">
    <location>
        <begin position="70"/>
        <end position="80"/>
    </location>
</feature>
<evidence type="ECO:0000313" key="3">
    <source>
        <dbReference type="Proteomes" id="UP000319213"/>
    </source>
</evidence>
<evidence type="ECO:0000313" key="2">
    <source>
        <dbReference type="EMBL" id="TQM73627.1"/>
    </source>
</evidence>
<dbReference type="EMBL" id="VFPQ01000001">
    <property type="protein sequence ID" value="TQM73627.1"/>
    <property type="molecule type" value="Genomic_DNA"/>
</dbReference>